<gene>
    <name evidence="4" type="ORF">TRFO_04401</name>
</gene>
<accession>A0A1J4KFB3</accession>
<dbReference type="SUPFAM" id="SSF56300">
    <property type="entry name" value="Metallo-dependent phosphatases"/>
    <property type="match status" value="2"/>
</dbReference>
<dbReference type="PANTHER" id="PTHR11668:SF494">
    <property type="entry name" value="PROTEIN PHOSPHATASE, PUTATIVE-RELATED"/>
    <property type="match status" value="1"/>
</dbReference>
<evidence type="ECO:0000259" key="3">
    <source>
        <dbReference type="PROSITE" id="PS00125"/>
    </source>
</evidence>
<sequence>MKILYENNPFKNVSITIKKCISLCHIFKKLSIINNFHTKSLFLKFTKSEVPNIMIQQQKDVDYISIYQYFATLLIRNANDYSTGGTTLQLPIIPRSVIQRLSRHVTAIFSTEETVIKIEGPIIVVGDLHGHILDLFRILKRFGSPPRARYLFLGDLVDRGEFSIETIVLVYVMKVLFPTDIYVIRGNHEFSEVCSNSGFLGDISSTYNSEDVFQSFLESFANMPLAAIINKTTICVHGGLGPSIRDIKDIEQIKKPIYDYQNEIVASLVWSDPDASDEKENLLSFTPQCMSDQNNINQFFSNINSHECQNNNISHISDFRNPSISDFQVTEKKNSPDMFSQERNYSLPQQPQPQSYQQSYHLDKLIHIHQNVNEDSDNDSDTRTNDNLYLNRHENHSKHAHSHYPFAIEIGNPENENSMCINEDKNEFIYEDKNEIIYEESNDVNLDEWYKSSPRGYGYLFNRSSFDAFMSRSGFERMLRGHQCVLSGTQSVFNGRLTTVFGASHYCGNINNNAGVINIRQTGFRTETFKPIQYLRRYTAMFIASESENAFVLPKFTPPNRNNEGNGTSPNTLNDRSRSLLKPRVTLLGELRAQSTDQLPDVQAPKPLSNKLPNLSTGLKAMPKRRFTNSKLFFI</sequence>
<dbReference type="RefSeq" id="XP_068363003.1">
    <property type="nucleotide sequence ID" value="XM_068491873.1"/>
</dbReference>
<dbReference type="OrthoDB" id="10267127at2759"/>
<dbReference type="InterPro" id="IPR004843">
    <property type="entry name" value="Calcineurin-like_PHP"/>
</dbReference>
<organism evidence="4 5">
    <name type="scientific">Tritrichomonas foetus</name>
    <dbReference type="NCBI Taxonomy" id="1144522"/>
    <lineage>
        <taxon>Eukaryota</taxon>
        <taxon>Metamonada</taxon>
        <taxon>Parabasalia</taxon>
        <taxon>Tritrichomonadida</taxon>
        <taxon>Tritrichomonadidae</taxon>
        <taxon>Tritrichomonas</taxon>
    </lineage>
</organism>
<dbReference type="GO" id="GO:0005634">
    <property type="term" value="C:nucleus"/>
    <property type="evidence" value="ECO:0007669"/>
    <property type="project" value="TreeGrafter"/>
</dbReference>
<dbReference type="InterPro" id="IPR050341">
    <property type="entry name" value="PP1_catalytic_subunit"/>
</dbReference>
<dbReference type="PRINTS" id="PR00114">
    <property type="entry name" value="STPHPHTASE"/>
</dbReference>
<comment type="catalytic activity">
    <reaction evidence="1">
        <text>O-phospho-L-threonyl-[protein] + H2O = L-threonyl-[protein] + phosphate</text>
        <dbReference type="Rhea" id="RHEA:47004"/>
        <dbReference type="Rhea" id="RHEA-COMP:11060"/>
        <dbReference type="Rhea" id="RHEA-COMP:11605"/>
        <dbReference type="ChEBI" id="CHEBI:15377"/>
        <dbReference type="ChEBI" id="CHEBI:30013"/>
        <dbReference type="ChEBI" id="CHEBI:43474"/>
        <dbReference type="ChEBI" id="CHEBI:61977"/>
        <dbReference type="EC" id="3.1.3.16"/>
    </reaction>
</comment>
<feature type="domain" description="Serine/threonine specific protein phosphatases" evidence="3">
    <location>
        <begin position="184"/>
        <end position="189"/>
    </location>
</feature>
<dbReference type="CDD" id="cd00144">
    <property type="entry name" value="MPP_PPP_family"/>
    <property type="match status" value="1"/>
</dbReference>
<feature type="compositionally biased region" description="Low complexity" evidence="2">
    <location>
        <begin position="345"/>
        <end position="357"/>
    </location>
</feature>
<evidence type="ECO:0000256" key="1">
    <source>
        <dbReference type="RuleBase" id="RU004273"/>
    </source>
</evidence>
<feature type="compositionally biased region" description="Polar residues" evidence="2">
    <location>
        <begin position="559"/>
        <end position="574"/>
    </location>
</feature>
<dbReference type="InterPro" id="IPR006186">
    <property type="entry name" value="Ser/Thr-sp_prot-phosphatase"/>
</dbReference>
<name>A0A1J4KFB3_9EUKA</name>
<dbReference type="Gene3D" id="3.60.21.10">
    <property type="match status" value="2"/>
</dbReference>
<keyword evidence="1" id="KW-0378">Hydrolase</keyword>
<evidence type="ECO:0000313" key="5">
    <source>
        <dbReference type="Proteomes" id="UP000179807"/>
    </source>
</evidence>
<keyword evidence="5" id="KW-1185">Reference proteome</keyword>
<dbReference type="VEuPathDB" id="TrichDB:TRFO_04401"/>
<dbReference type="EC" id="3.1.3.16" evidence="1"/>
<dbReference type="GeneID" id="94826577"/>
<feature type="region of interest" description="Disordered" evidence="2">
    <location>
        <begin position="596"/>
        <end position="617"/>
    </location>
</feature>
<dbReference type="InterPro" id="IPR029052">
    <property type="entry name" value="Metallo-depent_PP-like"/>
</dbReference>
<proteinExistence type="inferred from homology"/>
<dbReference type="PANTHER" id="PTHR11668">
    <property type="entry name" value="SERINE/THREONINE PROTEIN PHOSPHATASE"/>
    <property type="match status" value="1"/>
</dbReference>
<dbReference type="GO" id="GO:0005737">
    <property type="term" value="C:cytoplasm"/>
    <property type="evidence" value="ECO:0007669"/>
    <property type="project" value="TreeGrafter"/>
</dbReference>
<reference evidence="4" key="1">
    <citation type="submission" date="2016-10" db="EMBL/GenBank/DDBJ databases">
        <authorList>
            <person name="Benchimol M."/>
            <person name="Almeida L.G."/>
            <person name="Vasconcelos A.T."/>
            <person name="Perreira-Neves A."/>
            <person name="Rosa I.A."/>
            <person name="Tasca T."/>
            <person name="Bogo M.R."/>
            <person name="de Souza W."/>
        </authorList>
    </citation>
    <scope>NUCLEOTIDE SEQUENCE [LARGE SCALE GENOMIC DNA]</scope>
    <source>
        <strain evidence="4">K</strain>
    </source>
</reference>
<comment type="caution">
    <text evidence="4">The sequence shown here is derived from an EMBL/GenBank/DDBJ whole genome shotgun (WGS) entry which is preliminary data.</text>
</comment>
<protein>
    <recommendedName>
        <fullName evidence="1">Serine/threonine-protein phosphatase</fullName>
        <ecNumber evidence="1">3.1.3.16</ecNumber>
    </recommendedName>
</protein>
<evidence type="ECO:0000256" key="2">
    <source>
        <dbReference type="SAM" id="MobiDB-lite"/>
    </source>
</evidence>
<dbReference type="AlphaFoldDB" id="A0A1J4KFB3"/>
<dbReference type="Proteomes" id="UP000179807">
    <property type="component" value="Unassembled WGS sequence"/>
</dbReference>
<dbReference type="SMART" id="SM00156">
    <property type="entry name" value="PP2Ac"/>
    <property type="match status" value="1"/>
</dbReference>
<dbReference type="Pfam" id="PF00149">
    <property type="entry name" value="Metallophos"/>
    <property type="match status" value="1"/>
</dbReference>
<dbReference type="PROSITE" id="PS00125">
    <property type="entry name" value="SER_THR_PHOSPHATASE"/>
    <property type="match status" value="1"/>
</dbReference>
<evidence type="ECO:0000313" key="4">
    <source>
        <dbReference type="EMBL" id="OHT09867.1"/>
    </source>
</evidence>
<feature type="region of interest" description="Disordered" evidence="2">
    <location>
        <begin position="557"/>
        <end position="578"/>
    </location>
</feature>
<feature type="region of interest" description="Disordered" evidence="2">
    <location>
        <begin position="332"/>
        <end position="357"/>
    </location>
</feature>
<dbReference type="EMBL" id="MLAK01000627">
    <property type="protein sequence ID" value="OHT09867.1"/>
    <property type="molecule type" value="Genomic_DNA"/>
</dbReference>
<dbReference type="GO" id="GO:0004722">
    <property type="term" value="F:protein serine/threonine phosphatase activity"/>
    <property type="evidence" value="ECO:0007669"/>
    <property type="project" value="UniProtKB-EC"/>
</dbReference>
<comment type="similarity">
    <text evidence="1">Belongs to the PPP phosphatase family.</text>
</comment>
<dbReference type="GO" id="GO:0046872">
    <property type="term" value="F:metal ion binding"/>
    <property type="evidence" value="ECO:0007669"/>
    <property type="project" value="UniProtKB-KW"/>
</dbReference>